<feature type="domain" description="Zinc knuckle CX2CX4HX4C" evidence="1">
    <location>
        <begin position="34"/>
        <end position="81"/>
    </location>
</feature>
<dbReference type="PANTHER" id="PTHR31286">
    <property type="entry name" value="GLYCINE-RICH CELL WALL STRUCTURAL PROTEIN 1.8-LIKE"/>
    <property type="match status" value="1"/>
</dbReference>
<evidence type="ECO:0000259" key="1">
    <source>
        <dbReference type="Pfam" id="PF14392"/>
    </source>
</evidence>
<proteinExistence type="predicted"/>
<sequence length="121" mass="14318">MAKQFGDFLGQFLECDAKSISKGYQSSMRIQVRIDVKNTMKRRKKIVLGNKGCIYVRFQYERLLMFCFLCGRLGHSERFFLERIVHGKKYLVFEWDLSIKMIPKRAMMASSCCLREEREGL</sequence>
<gene>
    <name evidence="2" type="ORF">ES319_D04G125000v1</name>
</gene>
<evidence type="ECO:0000313" key="2">
    <source>
        <dbReference type="EMBL" id="KAB2035040.1"/>
    </source>
</evidence>
<dbReference type="Proteomes" id="UP000327439">
    <property type="component" value="Chromosome D04"/>
</dbReference>
<dbReference type="InterPro" id="IPR025836">
    <property type="entry name" value="Zn_knuckle_CX2CX4HX4C"/>
</dbReference>
<protein>
    <recommendedName>
        <fullName evidence="1">Zinc knuckle CX2CX4HX4C domain-containing protein</fullName>
    </recommendedName>
</protein>
<dbReference type="OrthoDB" id="1000626at2759"/>
<reference evidence="3" key="1">
    <citation type="journal article" date="2020" name="Nat. Genet.">
        <title>Genomic diversifications of five Gossypium allopolyploid species and their impact on cotton improvement.</title>
        <authorList>
            <person name="Chen Z.J."/>
            <person name="Sreedasyam A."/>
            <person name="Ando A."/>
            <person name="Song Q."/>
            <person name="De Santiago L.M."/>
            <person name="Hulse-Kemp A.M."/>
            <person name="Ding M."/>
            <person name="Ye W."/>
            <person name="Kirkbride R.C."/>
            <person name="Jenkins J."/>
            <person name="Plott C."/>
            <person name="Lovell J."/>
            <person name="Lin Y.M."/>
            <person name="Vaughn R."/>
            <person name="Liu B."/>
            <person name="Simpson S."/>
            <person name="Scheffler B.E."/>
            <person name="Wen L."/>
            <person name="Saski C.A."/>
            <person name="Grover C.E."/>
            <person name="Hu G."/>
            <person name="Conover J.L."/>
            <person name="Carlson J.W."/>
            <person name="Shu S."/>
            <person name="Boston L.B."/>
            <person name="Williams M."/>
            <person name="Peterson D.G."/>
            <person name="McGee K."/>
            <person name="Jones D.C."/>
            <person name="Wendel J.F."/>
            <person name="Stelly D.M."/>
            <person name="Grimwood J."/>
            <person name="Schmutz J."/>
        </authorList>
    </citation>
    <scope>NUCLEOTIDE SEQUENCE [LARGE SCALE GENOMIC DNA]</scope>
    <source>
        <strain evidence="3">cv. 3-79</strain>
    </source>
</reference>
<dbReference type="Pfam" id="PF14392">
    <property type="entry name" value="zf-CCHC_4"/>
    <property type="match status" value="1"/>
</dbReference>
<accession>A0A5J5RV89</accession>
<name>A0A5J5RV89_GOSBA</name>
<dbReference type="AlphaFoldDB" id="A0A5J5RV89"/>
<dbReference type="PANTHER" id="PTHR31286:SF153">
    <property type="entry name" value="DUF4283 DOMAIN PROTEIN"/>
    <property type="match status" value="1"/>
</dbReference>
<keyword evidence="3" id="KW-1185">Reference proteome</keyword>
<dbReference type="InterPro" id="IPR040256">
    <property type="entry name" value="At4g02000-like"/>
</dbReference>
<dbReference type="EMBL" id="CM018218">
    <property type="protein sequence ID" value="KAB2035040.1"/>
    <property type="molecule type" value="Genomic_DNA"/>
</dbReference>
<evidence type="ECO:0000313" key="3">
    <source>
        <dbReference type="Proteomes" id="UP000327439"/>
    </source>
</evidence>
<organism evidence="2 3">
    <name type="scientific">Gossypium barbadense</name>
    <name type="common">Sea Island cotton</name>
    <name type="synonym">Hibiscus barbadensis</name>
    <dbReference type="NCBI Taxonomy" id="3634"/>
    <lineage>
        <taxon>Eukaryota</taxon>
        <taxon>Viridiplantae</taxon>
        <taxon>Streptophyta</taxon>
        <taxon>Embryophyta</taxon>
        <taxon>Tracheophyta</taxon>
        <taxon>Spermatophyta</taxon>
        <taxon>Magnoliopsida</taxon>
        <taxon>eudicotyledons</taxon>
        <taxon>Gunneridae</taxon>
        <taxon>Pentapetalae</taxon>
        <taxon>rosids</taxon>
        <taxon>malvids</taxon>
        <taxon>Malvales</taxon>
        <taxon>Malvaceae</taxon>
        <taxon>Malvoideae</taxon>
        <taxon>Gossypium</taxon>
    </lineage>
</organism>